<gene>
    <name evidence="1" type="ORF">GCM10007852_35850</name>
</gene>
<dbReference type="RefSeq" id="WP_284219091.1">
    <property type="nucleotide sequence ID" value="NZ_BSOT01000012.1"/>
</dbReference>
<accession>A0AA37WJV7</accession>
<keyword evidence="2" id="KW-1185">Reference proteome</keyword>
<proteinExistence type="predicted"/>
<evidence type="ECO:0008006" key="3">
    <source>
        <dbReference type="Google" id="ProtNLM"/>
    </source>
</evidence>
<evidence type="ECO:0000313" key="1">
    <source>
        <dbReference type="EMBL" id="GLR72677.1"/>
    </source>
</evidence>
<dbReference type="InterPro" id="IPR021246">
    <property type="entry name" value="DUF2797"/>
</dbReference>
<sequence>MPNFEGGVRKMHVAANDEGDVEYILPIGEHRVGLNALLGKVITIRSLKQIHCVHCGRKTNKSFSQGYCFPCMRSLAQCDTCIIKPEKCHYEEGTCREPQWGEDNCLQDHFVYLANTGAVKVGITRHVSEGVSSRWIDQGATQAMAIYRVKNRKMSGLVETAIAKHISDKTNWRTMLKGDYASINLKDTWQSLKPLVSLEIDSIVNAFGADSLTELSSEPVEIGFPVQQHPIKIKSVNLDKVEEIQGTLLGIKGQYLMFDGDRVFNVRNASGYSINLAHD</sequence>
<reference evidence="1" key="2">
    <citation type="submission" date="2023-01" db="EMBL/GenBank/DDBJ databases">
        <title>Draft genome sequence of Agaribacter marinus strain NBRC 110023.</title>
        <authorList>
            <person name="Sun Q."/>
            <person name="Mori K."/>
        </authorList>
    </citation>
    <scope>NUCLEOTIDE SEQUENCE</scope>
    <source>
        <strain evidence="1">NBRC 110023</strain>
    </source>
</reference>
<reference evidence="1" key="1">
    <citation type="journal article" date="2014" name="Int. J. Syst. Evol. Microbiol.">
        <title>Complete genome sequence of Corynebacterium casei LMG S-19264T (=DSM 44701T), isolated from a smear-ripened cheese.</title>
        <authorList>
            <consortium name="US DOE Joint Genome Institute (JGI-PGF)"/>
            <person name="Walter F."/>
            <person name="Albersmeier A."/>
            <person name="Kalinowski J."/>
            <person name="Ruckert C."/>
        </authorList>
    </citation>
    <scope>NUCLEOTIDE SEQUENCE</scope>
    <source>
        <strain evidence="1">NBRC 110023</strain>
    </source>
</reference>
<organism evidence="1 2">
    <name type="scientific">Agaribacter marinus</name>
    <dbReference type="NCBI Taxonomy" id="1431249"/>
    <lineage>
        <taxon>Bacteria</taxon>
        <taxon>Pseudomonadati</taxon>
        <taxon>Pseudomonadota</taxon>
        <taxon>Gammaproteobacteria</taxon>
        <taxon>Alteromonadales</taxon>
        <taxon>Alteromonadaceae</taxon>
        <taxon>Agaribacter</taxon>
    </lineage>
</organism>
<name>A0AA37WJV7_9ALTE</name>
<dbReference type="AlphaFoldDB" id="A0AA37WJV7"/>
<protein>
    <recommendedName>
        <fullName evidence="3">DUF2797 domain-containing protein</fullName>
    </recommendedName>
</protein>
<dbReference type="Proteomes" id="UP001156601">
    <property type="component" value="Unassembled WGS sequence"/>
</dbReference>
<dbReference type="EMBL" id="BSOT01000012">
    <property type="protein sequence ID" value="GLR72677.1"/>
    <property type="molecule type" value="Genomic_DNA"/>
</dbReference>
<comment type="caution">
    <text evidence="1">The sequence shown here is derived from an EMBL/GenBank/DDBJ whole genome shotgun (WGS) entry which is preliminary data.</text>
</comment>
<dbReference type="Pfam" id="PF10977">
    <property type="entry name" value="DUF2797"/>
    <property type="match status" value="1"/>
</dbReference>
<evidence type="ECO:0000313" key="2">
    <source>
        <dbReference type="Proteomes" id="UP001156601"/>
    </source>
</evidence>